<dbReference type="CDD" id="cd12883">
    <property type="entry name" value="SPRY_RING"/>
    <property type="match status" value="1"/>
</dbReference>
<dbReference type="InterPro" id="IPR013083">
    <property type="entry name" value="Znf_RING/FYVE/PHD"/>
</dbReference>
<organism evidence="8 9">
    <name type="scientific">Adineta ricciae</name>
    <name type="common">Rotifer</name>
    <dbReference type="NCBI Taxonomy" id="249248"/>
    <lineage>
        <taxon>Eukaryota</taxon>
        <taxon>Metazoa</taxon>
        <taxon>Spiralia</taxon>
        <taxon>Gnathifera</taxon>
        <taxon>Rotifera</taxon>
        <taxon>Eurotatoria</taxon>
        <taxon>Bdelloidea</taxon>
        <taxon>Adinetida</taxon>
        <taxon>Adinetidae</taxon>
        <taxon>Adineta</taxon>
    </lineage>
</organism>
<proteinExistence type="predicted"/>
<keyword evidence="3" id="KW-0862">Zinc</keyword>
<feature type="compositionally biased region" description="Low complexity" evidence="5">
    <location>
        <begin position="212"/>
        <end position="225"/>
    </location>
</feature>
<protein>
    <submittedName>
        <fullName evidence="8">Uncharacterized protein</fullName>
    </submittedName>
</protein>
<dbReference type="GO" id="GO:0051603">
    <property type="term" value="P:proteolysis involved in protein catabolic process"/>
    <property type="evidence" value="ECO:0007669"/>
    <property type="project" value="TreeGrafter"/>
</dbReference>
<evidence type="ECO:0000256" key="5">
    <source>
        <dbReference type="SAM" id="MobiDB-lite"/>
    </source>
</evidence>
<dbReference type="InterPro" id="IPR001841">
    <property type="entry name" value="Znf_RING"/>
</dbReference>
<dbReference type="InterPro" id="IPR035774">
    <property type="entry name" value="SPRY_RSPRY1"/>
</dbReference>
<dbReference type="AlphaFoldDB" id="A0A813Z2B4"/>
<dbReference type="SMART" id="SM00184">
    <property type="entry name" value="RING"/>
    <property type="match status" value="1"/>
</dbReference>
<evidence type="ECO:0000256" key="3">
    <source>
        <dbReference type="ARBA" id="ARBA00022833"/>
    </source>
</evidence>
<dbReference type="SMART" id="SM00449">
    <property type="entry name" value="SPRY"/>
    <property type="match status" value="1"/>
</dbReference>
<evidence type="ECO:0000313" key="8">
    <source>
        <dbReference type="EMBL" id="CAF0893523.1"/>
    </source>
</evidence>
<evidence type="ECO:0000259" key="7">
    <source>
        <dbReference type="PROSITE" id="PS50188"/>
    </source>
</evidence>
<comment type="caution">
    <text evidence="8">The sequence shown here is derived from an EMBL/GenBank/DDBJ whole genome shotgun (WGS) entry which is preliminary data.</text>
</comment>
<evidence type="ECO:0000259" key="6">
    <source>
        <dbReference type="PROSITE" id="PS50089"/>
    </source>
</evidence>
<dbReference type="InterPro" id="IPR003877">
    <property type="entry name" value="SPRY_dom"/>
</dbReference>
<dbReference type="PANTHER" id="PTHR13363">
    <property type="entry name" value="RING FINGER AND SRY DOMAIN-CONTAINING"/>
    <property type="match status" value="1"/>
</dbReference>
<name>A0A813Z2B4_ADIRI</name>
<dbReference type="SUPFAM" id="SSF57850">
    <property type="entry name" value="RING/U-box"/>
    <property type="match status" value="1"/>
</dbReference>
<dbReference type="Gene3D" id="2.60.120.920">
    <property type="match status" value="1"/>
</dbReference>
<dbReference type="PANTHER" id="PTHR13363:SF6">
    <property type="entry name" value="RING FINGER AND SPRY DOMAIN-CONTAINING PROTEIN 1"/>
    <property type="match status" value="1"/>
</dbReference>
<evidence type="ECO:0000313" key="9">
    <source>
        <dbReference type="Proteomes" id="UP000663828"/>
    </source>
</evidence>
<dbReference type="GO" id="GO:0004842">
    <property type="term" value="F:ubiquitin-protein transferase activity"/>
    <property type="evidence" value="ECO:0007669"/>
    <property type="project" value="InterPro"/>
</dbReference>
<feature type="domain" description="B30.2/SPRY" evidence="7">
    <location>
        <begin position="374"/>
        <end position="562"/>
    </location>
</feature>
<keyword evidence="1" id="KW-0479">Metal-binding</keyword>
<keyword evidence="9" id="KW-1185">Reference proteome</keyword>
<dbReference type="PROSITE" id="PS50188">
    <property type="entry name" value="B302_SPRY"/>
    <property type="match status" value="1"/>
</dbReference>
<reference evidence="8" key="1">
    <citation type="submission" date="2021-02" db="EMBL/GenBank/DDBJ databases">
        <authorList>
            <person name="Nowell W R."/>
        </authorList>
    </citation>
    <scope>NUCLEOTIDE SEQUENCE</scope>
</reference>
<keyword evidence="2 4" id="KW-0863">Zinc-finger</keyword>
<evidence type="ECO:0000256" key="4">
    <source>
        <dbReference type="PROSITE-ProRule" id="PRU00175"/>
    </source>
</evidence>
<dbReference type="InterPro" id="IPR045129">
    <property type="entry name" value="RNF123/RKP/RSPRY1"/>
</dbReference>
<gene>
    <name evidence="8" type="ORF">XAT740_LOCUS7640</name>
</gene>
<evidence type="ECO:0000256" key="2">
    <source>
        <dbReference type="ARBA" id="ARBA00022771"/>
    </source>
</evidence>
<feature type="region of interest" description="Disordered" evidence="5">
    <location>
        <begin position="195"/>
        <end position="236"/>
    </location>
</feature>
<dbReference type="SUPFAM" id="SSF49899">
    <property type="entry name" value="Concanavalin A-like lectins/glucanases"/>
    <property type="match status" value="1"/>
</dbReference>
<dbReference type="EMBL" id="CAJNOR010000369">
    <property type="protein sequence ID" value="CAF0893523.1"/>
    <property type="molecule type" value="Genomic_DNA"/>
</dbReference>
<dbReference type="Gene3D" id="3.30.40.10">
    <property type="entry name" value="Zinc/RING finger domain, C3HC4 (zinc finger)"/>
    <property type="match status" value="1"/>
</dbReference>
<dbReference type="InterPro" id="IPR001870">
    <property type="entry name" value="B30.2/SPRY"/>
</dbReference>
<dbReference type="PROSITE" id="PS50089">
    <property type="entry name" value="ZF_RING_2"/>
    <property type="match status" value="1"/>
</dbReference>
<dbReference type="Pfam" id="PF13920">
    <property type="entry name" value="zf-C3HC4_3"/>
    <property type="match status" value="1"/>
</dbReference>
<dbReference type="InterPro" id="IPR013320">
    <property type="entry name" value="ConA-like_dom_sf"/>
</dbReference>
<dbReference type="Pfam" id="PF00622">
    <property type="entry name" value="SPRY"/>
    <property type="match status" value="1"/>
</dbReference>
<feature type="domain" description="RING-type" evidence="6">
    <location>
        <begin position="608"/>
        <end position="643"/>
    </location>
</feature>
<evidence type="ECO:0000256" key="1">
    <source>
        <dbReference type="ARBA" id="ARBA00022723"/>
    </source>
</evidence>
<dbReference type="GO" id="GO:0008270">
    <property type="term" value="F:zinc ion binding"/>
    <property type="evidence" value="ECO:0007669"/>
    <property type="project" value="UniProtKB-KW"/>
</dbReference>
<dbReference type="InterPro" id="IPR043136">
    <property type="entry name" value="B30.2/SPRY_sf"/>
</dbReference>
<dbReference type="GO" id="GO:0005737">
    <property type="term" value="C:cytoplasm"/>
    <property type="evidence" value="ECO:0007669"/>
    <property type="project" value="TreeGrafter"/>
</dbReference>
<sequence length="654" mass="74240">MGNCVHQSQHQPSVNSSLSSVDNLSNTFHRNIFENRFSNLRAIPTYNLTTLIDETLQIIRTVVDTDQDPPHAMLVLSRIASREDRWLEVVFALVERVPINDPLGATVIALLLDECLLPSKELLQQLIKRLCSHNQTKIKSLQTIVDEHIEQVSEQQNSNRTISSTVGKHVGHVTNIDNDSNGSNPVLHSTSHEFINEQRSSEKGSKLSLVTSLRSSKRPLSPLKPANSSDLSSQRKIDDNLHRERNTLVVLGCLAEKLVGPSSTAMLDTVALEYLIDRVHLGMYAYNSAKSFDVDDVNISSRYSFVLKIVLFALIALEKFSHTSEAKLTLLESLTIKNEQPKRNVLQYYETWAPSNNCLKRQIGFYAQWLLDNVFILDNRSPSYEIVDHRNINVMLNDKDVSEYLKISPDGLEARSDTVSFESVRCTYHVNSGVWYYEVLIITDGVMQIGWATKQSRFMNHEGYGIGDDQYSIAYDGCRNLIWFGAKSIPHTNPAWKPGDIVGCLIDFDRREVIFSLNGRYLDPFRKLFSSSSSTQSIDGYFAAASFMSYQHCRFNFGSTPFRYPPTTVKPFKSFNEYGRLSDNDKLILPRYKKLQLLREIKINEQDCILCADLHANIVLKPCQHTGFCDQCAKKLDNCPICRSSICERVILTE</sequence>
<accession>A0A813Z2B4</accession>
<dbReference type="Proteomes" id="UP000663828">
    <property type="component" value="Unassembled WGS sequence"/>
</dbReference>
<feature type="compositionally biased region" description="Basic and acidic residues" evidence="5">
    <location>
        <begin position="195"/>
        <end position="205"/>
    </location>
</feature>